<evidence type="ECO:0000313" key="2">
    <source>
        <dbReference type="EMBL" id="SCU72690.1"/>
    </source>
</evidence>
<dbReference type="Proteomes" id="UP000195570">
    <property type="component" value="Unassembled WGS sequence"/>
</dbReference>
<organism evidence="2 3">
    <name type="scientific">Trypanosoma equiperdum</name>
    <dbReference type="NCBI Taxonomy" id="5694"/>
    <lineage>
        <taxon>Eukaryota</taxon>
        <taxon>Discoba</taxon>
        <taxon>Euglenozoa</taxon>
        <taxon>Kinetoplastea</taxon>
        <taxon>Metakinetoplastina</taxon>
        <taxon>Trypanosomatida</taxon>
        <taxon>Trypanosomatidae</taxon>
        <taxon>Trypanosoma</taxon>
    </lineage>
</organism>
<dbReference type="VEuPathDB" id="TriTrypDB:TEOVI_000426800"/>
<dbReference type="AlphaFoldDB" id="A0A1G4IJH8"/>
<gene>
    <name evidence="2" type="ORF">TEOVI_000426800</name>
</gene>
<feature type="region of interest" description="Disordered" evidence="1">
    <location>
        <begin position="69"/>
        <end position="127"/>
    </location>
</feature>
<evidence type="ECO:0000256" key="1">
    <source>
        <dbReference type="SAM" id="MobiDB-lite"/>
    </source>
</evidence>
<name>A0A1G4IJH8_TRYEQ</name>
<feature type="region of interest" description="Disordered" evidence="1">
    <location>
        <begin position="182"/>
        <end position="250"/>
    </location>
</feature>
<reference evidence="2" key="1">
    <citation type="submission" date="2016-09" db="EMBL/GenBank/DDBJ databases">
        <authorList>
            <person name="Hebert L."/>
            <person name="Moumen B."/>
        </authorList>
    </citation>
    <scope>NUCLEOTIDE SEQUENCE [LARGE SCALE GENOMIC DNA]</scope>
    <source>
        <strain evidence="2">OVI</strain>
    </source>
</reference>
<feature type="compositionally biased region" description="Basic residues" evidence="1">
    <location>
        <begin position="110"/>
        <end position="121"/>
    </location>
</feature>
<accession>A0A1G4IJH8</accession>
<comment type="caution">
    <text evidence="2">The sequence shown here is derived from an EMBL/GenBank/DDBJ whole genome shotgun (WGS) entry which is preliminary data.</text>
</comment>
<evidence type="ECO:0000313" key="3">
    <source>
        <dbReference type="Proteomes" id="UP000195570"/>
    </source>
</evidence>
<feature type="compositionally biased region" description="Low complexity" evidence="1">
    <location>
        <begin position="83"/>
        <end position="94"/>
    </location>
</feature>
<keyword evidence="3" id="KW-1185">Reference proteome</keyword>
<sequence length="250" mass="27386">MTGADRFNSRSLVKALDHPEPFEDWLQGTRYMQKYLLSLKFQTCRAPYVPTRQEHSKASYLTMSKRKCVDGSQRSRKADELTTETTGAAVGVATPLQHAASAGGDSQGSVRKHSAPQRKGRKSSDNCADTAAVDGVASCDRDLRGSLLRSYNRIKGTYTSSFPAMLTPYRRSYWTYKQREMTKDSYSGGSGGPAVTGECVSGGSDPQQKSKRCPAGARSDGLPSTTERTFLTGPPRFSPTPLPVTLRRKR</sequence>
<dbReference type="GeneID" id="92378208"/>
<dbReference type="EMBL" id="CZPT02001900">
    <property type="protein sequence ID" value="SCU72690.1"/>
    <property type="molecule type" value="Genomic_DNA"/>
</dbReference>
<dbReference type="RefSeq" id="XP_067083159.1">
    <property type="nucleotide sequence ID" value="XM_067227058.1"/>
</dbReference>
<proteinExistence type="predicted"/>
<protein>
    <submittedName>
        <fullName evidence="2">Uncharacterized protein</fullName>
    </submittedName>
</protein>